<feature type="domain" description="Glycerol-3-phosphate dehydrogenase NAD-dependent N-terminal" evidence="5">
    <location>
        <begin position="22"/>
        <end position="174"/>
    </location>
</feature>
<keyword evidence="4" id="KW-0472">Membrane</keyword>
<proteinExistence type="inferred from homology"/>
<dbReference type="HAMAP" id="MF_00394">
    <property type="entry name" value="NAD_Glyc3P_dehydrog"/>
    <property type="match status" value="1"/>
</dbReference>
<dbReference type="FunFam" id="1.10.1040.10:FF:000001">
    <property type="entry name" value="Glycerol-3-phosphate dehydrogenase [NAD(P)+]"/>
    <property type="match status" value="1"/>
</dbReference>
<gene>
    <name evidence="7" type="primary">gpsA</name>
    <name evidence="7" type="ORF">CI610_00516</name>
</gene>
<organism evidence="7">
    <name type="scientific">invertebrate metagenome</name>
    <dbReference type="NCBI Taxonomy" id="1711999"/>
    <lineage>
        <taxon>unclassified sequences</taxon>
        <taxon>metagenomes</taxon>
        <taxon>organismal metagenomes</taxon>
    </lineage>
</organism>
<keyword evidence="3" id="KW-0520">NAD</keyword>
<keyword evidence="4" id="KW-1133">Transmembrane helix</keyword>
<dbReference type="GO" id="GO:0046474">
    <property type="term" value="P:glycerophospholipid biosynthetic process"/>
    <property type="evidence" value="ECO:0007669"/>
    <property type="project" value="TreeGrafter"/>
</dbReference>
<keyword evidence="2 7" id="KW-0560">Oxidoreductase</keyword>
<dbReference type="PRINTS" id="PR00077">
    <property type="entry name" value="GPDHDRGNASE"/>
</dbReference>
<dbReference type="EMBL" id="NSIT01000015">
    <property type="protein sequence ID" value="PJE80490.1"/>
    <property type="molecule type" value="Genomic_DNA"/>
</dbReference>
<dbReference type="Pfam" id="PF07479">
    <property type="entry name" value="NAD_Gly3P_dh_C"/>
    <property type="match status" value="1"/>
</dbReference>
<dbReference type="InterPro" id="IPR013328">
    <property type="entry name" value="6PGD_dom2"/>
</dbReference>
<evidence type="ECO:0000256" key="1">
    <source>
        <dbReference type="ARBA" id="ARBA00011009"/>
    </source>
</evidence>
<evidence type="ECO:0000259" key="6">
    <source>
        <dbReference type="Pfam" id="PF07479"/>
    </source>
</evidence>
<evidence type="ECO:0000256" key="4">
    <source>
        <dbReference type="SAM" id="Phobius"/>
    </source>
</evidence>
<dbReference type="InterPro" id="IPR011128">
    <property type="entry name" value="G3P_DH_NAD-dep_N"/>
</dbReference>
<accession>A0A2H9TB67</accession>
<dbReference type="SUPFAM" id="SSF48179">
    <property type="entry name" value="6-phosphogluconate dehydrogenase C-terminal domain-like"/>
    <property type="match status" value="1"/>
</dbReference>
<dbReference type="InterPro" id="IPR008927">
    <property type="entry name" value="6-PGluconate_DH-like_C_sf"/>
</dbReference>
<sequence>MTEKDSRGRSATQSGRQGSMSVAVLGGGSFGTVLANIAAINGHRVMLWVRREEQASRINIHHRNELYLPNFPLHKSVYASSNYADVLSDAMVVLVAVPSQYFRQVVVEAAPWLSGKIVVSTTKGIEAETFDLMSEILQEELDHARIGVLSGPNLAREIAGRELTATVIASHCKDVQNTMRDVLHSDYFRMYASDDIYGVELAGALKNIYAIASGVGAAAGVGENTTSMLLTRSLAEMSRLAVRLGANPLTFLGLAGVGDLIATCTSRLSRNFRLGYALGEGKSLEVAEKELGQVAEGANTLKQTVARARKIDVDMPIAFALYRVMYEKALVSCLFRQMGKEEEQRDVEFMLGGIRT</sequence>
<dbReference type="InterPro" id="IPR006168">
    <property type="entry name" value="G3P_DH_NAD-dep"/>
</dbReference>
<dbReference type="NCBIfam" id="NF000946">
    <property type="entry name" value="PRK00094.2-4"/>
    <property type="match status" value="1"/>
</dbReference>
<dbReference type="FunFam" id="3.40.50.720:FF:000019">
    <property type="entry name" value="Glycerol-3-phosphate dehydrogenase [NAD(P)+]"/>
    <property type="match status" value="1"/>
</dbReference>
<dbReference type="PIRSF" id="PIRSF000114">
    <property type="entry name" value="Glycerol-3-P_dh"/>
    <property type="match status" value="1"/>
</dbReference>
<feature type="transmembrane region" description="Helical" evidence="4">
    <location>
        <begin position="20"/>
        <end position="41"/>
    </location>
</feature>
<evidence type="ECO:0000313" key="7">
    <source>
        <dbReference type="EMBL" id="PJE80490.1"/>
    </source>
</evidence>
<keyword evidence="4" id="KW-0812">Transmembrane</keyword>
<evidence type="ECO:0000256" key="3">
    <source>
        <dbReference type="ARBA" id="ARBA00023027"/>
    </source>
</evidence>
<name>A0A2H9TB67_9ZZZZ</name>
<dbReference type="GO" id="GO:0051287">
    <property type="term" value="F:NAD binding"/>
    <property type="evidence" value="ECO:0007669"/>
    <property type="project" value="InterPro"/>
</dbReference>
<dbReference type="GO" id="GO:0005975">
    <property type="term" value="P:carbohydrate metabolic process"/>
    <property type="evidence" value="ECO:0007669"/>
    <property type="project" value="InterPro"/>
</dbReference>
<feature type="domain" description="Glycerol-3-phosphate dehydrogenase NAD-dependent C-terminal" evidence="6">
    <location>
        <begin position="195"/>
        <end position="331"/>
    </location>
</feature>
<evidence type="ECO:0000259" key="5">
    <source>
        <dbReference type="Pfam" id="PF01210"/>
    </source>
</evidence>
<evidence type="ECO:0000256" key="2">
    <source>
        <dbReference type="ARBA" id="ARBA00023002"/>
    </source>
</evidence>
<comment type="caution">
    <text evidence="7">The sequence shown here is derived from an EMBL/GenBank/DDBJ whole genome shotgun (WGS) entry which is preliminary data.</text>
</comment>
<dbReference type="NCBIfam" id="NF000942">
    <property type="entry name" value="PRK00094.1-4"/>
    <property type="match status" value="1"/>
</dbReference>
<dbReference type="GO" id="GO:0047952">
    <property type="term" value="F:glycerol-3-phosphate dehydrogenase [NAD(P)+] activity"/>
    <property type="evidence" value="ECO:0007669"/>
    <property type="project" value="UniProtKB-EC"/>
</dbReference>
<dbReference type="EC" id="1.1.1.94" evidence="7"/>
<dbReference type="PANTHER" id="PTHR11728:SF1">
    <property type="entry name" value="GLYCEROL-3-PHOSPHATE DEHYDROGENASE [NAD(+)] 2, CHLOROPLASTIC"/>
    <property type="match status" value="1"/>
</dbReference>
<dbReference type="GO" id="GO:0046168">
    <property type="term" value="P:glycerol-3-phosphate catabolic process"/>
    <property type="evidence" value="ECO:0007669"/>
    <property type="project" value="InterPro"/>
</dbReference>
<dbReference type="Gene3D" id="1.10.1040.10">
    <property type="entry name" value="N-(1-d-carboxylethyl)-l-norvaline Dehydrogenase, domain 2"/>
    <property type="match status" value="1"/>
</dbReference>
<dbReference type="InterPro" id="IPR006109">
    <property type="entry name" value="G3P_DH_NAD-dep_C"/>
</dbReference>
<comment type="similarity">
    <text evidence="1">Belongs to the NAD-dependent glycerol-3-phosphate dehydrogenase family.</text>
</comment>
<dbReference type="Gene3D" id="3.40.50.720">
    <property type="entry name" value="NAD(P)-binding Rossmann-like Domain"/>
    <property type="match status" value="1"/>
</dbReference>
<dbReference type="SUPFAM" id="SSF51735">
    <property type="entry name" value="NAD(P)-binding Rossmann-fold domains"/>
    <property type="match status" value="1"/>
</dbReference>
<dbReference type="Pfam" id="PF01210">
    <property type="entry name" value="NAD_Gly3P_dh_N"/>
    <property type="match status" value="1"/>
</dbReference>
<dbReference type="NCBIfam" id="NF000940">
    <property type="entry name" value="PRK00094.1-2"/>
    <property type="match status" value="1"/>
</dbReference>
<dbReference type="InterPro" id="IPR036291">
    <property type="entry name" value="NAD(P)-bd_dom_sf"/>
</dbReference>
<dbReference type="GO" id="GO:0005829">
    <property type="term" value="C:cytosol"/>
    <property type="evidence" value="ECO:0007669"/>
    <property type="project" value="TreeGrafter"/>
</dbReference>
<dbReference type="PROSITE" id="PS00957">
    <property type="entry name" value="NAD_G3PDH"/>
    <property type="match status" value="1"/>
</dbReference>
<dbReference type="AlphaFoldDB" id="A0A2H9TB67"/>
<reference evidence="7" key="1">
    <citation type="journal article" date="2017" name="Appl. Environ. Microbiol.">
        <title>Molecular characterization of an Endozoicomonas-like organism causing infection in king scallop Pecten maximus L.</title>
        <authorList>
            <person name="Cano I."/>
            <person name="van Aerle R."/>
            <person name="Ross S."/>
            <person name="Verner-Jeffreys D.W."/>
            <person name="Paley R.K."/>
            <person name="Rimmer G."/>
            <person name="Ryder D."/>
            <person name="Hooper P."/>
            <person name="Stone D."/>
            <person name="Feist S.W."/>
        </authorList>
    </citation>
    <scope>NUCLEOTIDE SEQUENCE</scope>
</reference>
<protein>
    <submittedName>
        <fullName evidence="7">Glycerol-3-phosphate dehydrogenase [NAD(P)+]</fullName>
        <ecNumber evidence="7">1.1.1.94</ecNumber>
    </submittedName>
</protein>
<dbReference type="PANTHER" id="PTHR11728">
    <property type="entry name" value="GLYCEROL-3-PHOSPHATE DEHYDROGENASE"/>
    <property type="match status" value="1"/>
</dbReference>